<reference evidence="1 2" key="1">
    <citation type="journal article" date="2017" name="Nature">
        <title>The Apostasia genome and the evolution of orchids.</title>
        <authorList>
            <person name="Zhang G.Q."/>
            <person name="Liu K.W."/>
            <person name="Li Z."/>
            <person name="Lohaus R."/>
            <person name="Hsiao Y.Y."/>
            <person name="Niu S.C."/>
            <person name="Wang J.Y."/>
            <person name="Lin Y.C."/>
            <person name="Xu Q."/>
            <person name="Chen L.J."/>
            <person name="Yoshida K."/>
            <person name="Fujiwara S."/>
            <person name="Wang Z.W."/>
            <person name="Zhang Y.Q."/>
            <person name="Mitsuda N."/>
            <person name="Wang M."/>
            <person name="Liu G.H."/>
            <person name="Pecoraro L."/>
            <person name="Huang H.X."/>
            <person name="Xiao X.J."/>
            <person name="Lin M."/>
            <person name="Wu X.Y."/>
            <person name="Wu W.L."/>
            <person name="Chen Y.Y."/>
            <person name="Chang S.B."/>
            <person name="Sakamoto S."/>
            <person name="Ohme-Takagi M."/>
            <person name="Yagi M."/>
            <person name="Zeng S.J."/>
            <person name="Shen C.Y."/>
            <person name="Yeh C.M."/>
            <person name="Luo Y.B."/>
            <person name="Tsai W.C."/>
            <person name="Van de Peer Y."/>
            <person name="Liu Z.J."/>
        </authorList>
    </citation>
    <scope>NUCLEOTIDE SEQUENCE [LARGE SCALE GENOMIC DNA]</scope>
    <source>
        <strain evidence="2">cv. Shenzhen</strain>
        <tissue evidence="1">Stem</tissue>
    </source>
</reference>
<accession>A0A2I0B201</accession>
<name>A0A2I0B201_9ASPA</name>
<protein>
    <submittedName>
        <fullName evidence="1">Uncharacterized protein</fullName>
    </submittedName>
</protein>
<proteinExistence type="predicted"/>
<evidence type="ECO:0000313" key="2">
    <source>
        <dbReference type="Proteomes" id="UP000236161"/>
    </source>
</evidence>
<keyword evidence="2" id="KW-1185">Reference proteome</keyword>
<dbReference type="Proteomes" id="UP000236161">
    <property type="component" value="Unassembled WGS sequence"/>
</dbReference>
<dbReference type="EMBL" id="KZ451923">
    <property type="protein sequence ID" value="PKA61827.1"/>
    <property type="molecule type" value="Genomic_DNA"/>
</dbReference>
<sequence>MLAYPASSFILPTLPTRFPCSTGQASLRCRQKLGFGSKLLAELIIVNICEAVRGTTLRSSLFSLTSLSFPLSTWRDTFADARSEQHLMNSVMQLTVAIKTRFWGDFIDTEVARRSRVSKVARAQKSPVARASSI</sequence>
<dbReference type="AlphaFoldDB" id="A0A2I0B201"/>
<gene>
    <name evidence="1" type="ORF">AXF42_Ash008659</name>
</gene>
<evidence type="ECO:0000313" key="1">
    <source>
        <dbReference type="EMBL" id="PKA61827.1"/>
    </source>
</evidence>
<organism evidence="1 2">
    <name type="scientific">Apostasia shenzhenica</name>
    <dbReference type="NCBI Taxonomy" id="1088818"/>
    <lineage>
        <taxon>Eukaryota</taxon>
        <taxon>Viridiplantae</taxon>
        <taxon>Streptophyta</taxon>
        <taxon>Embryophyta</taxon>
        <taxon>Tracheophyta</taxon>
        <taxon>Spermatophyta</taxon>
        <taxon>Magnoliopsida</taxon>
        <taxon>Liliopsida</taxon>
        <taxon>Asparagales</taxon>
        <taxon>Orchidaceae</taxon>
        <taxon>Apostasioideae</taxon>
        <taxon>Apostasia</taxon>
    </lineage>
</organism>